<name>A0ABX7CDH7_9HYPH</name>
<sequence>MSISSQLPPVSLAQGVSVLQALARSGAVEAKVLGQQPNGTTQLQIGRQLLNLQLPSVPAPGSTLTFSAKQSDGQLTLTLLSTVSPAAQTQASSANSAPQSALTQSALTQMVLNALARQDSIVGLTTLLTAAVGKLVLPEPVLRAVQQVLAQQLPLDGGKLDAAALQRAVMNSGLFQEARLATGQQASGDLKTALLSLQKSLAAWLGDQAPLERTSSLPPPMRGAPPRARFGNVAPPNLPDEPPEAGKVLLERTEAALSRLRLHQNASLPDAAQRPEAQWSLDLPVTIAGHQHLLQLQIHRDAEDRATKPEDRGWQLRFAIHLGDPGEVGAQISMRGASTGVMIWAEDAKTASLLNENLAGLRQDLAAAGLNPGSVLVRSGAPPAPATPSRHLVDESR</sequence>
<evidence type="ECO:0000313" key="3">
    <source>
        <dbReference type="EMBL" id="QQR40660.1"/>
    </source>
</evidence>
<keyword evidence="4" id="KW-1185">Reference proteome</keyword>
<feature type="domain" description="Flagellar hook-length control protein-like C-terminal" evidence="2">
    <location>
        <begin position="306"/>
        <end position="384"/>
    </location>
</feature>
<dbReference type="RefSeq" id="WP_201636160.1">
    <property type="nucleotide sequence ID" value="NZ_CP068046.1"/>
</dbReference>
<dbReference type="Gene3D" id="3.30.750.140">
    <property type="match status" value="1"/>
</dbReference>
<keyword evidence="3" id="KW-0966">Cell projection</keyword>
<protein>
    <submittedName>
        <fullName evidence="3">Flagellar hook-length control protein FliK</fullName>
    </submittedName>
</protein>
<proteinExistence type="predicted"/>
<dbReference type="Pfam" id="PF02120">
    <property type="entry name" value="Flg_hook"/>
    <property type="match status" value="1"/>
</dbReference>
<dbReference type="InterPro" id="IPR021136">
    <property type="entry name" value="Flagellar_hook_control-like_C"/>
</dbReference>
<reference evidence="3 4" key="1">
    <citation type="submission" date="2021-01" db="EMBL/GenBank/DDBJ databases">
        <title>Genome seq and assembly of Devosia sp. LEGU1.</title>
        <authorList>
            <person name="Chhetri G."/>
        </authorList>
    </citation>
    <scope>NUCLEOTIDE SEQUENCE [LARGE SCALE GENOMIC DNA]</scope>
    <source>
        <strain evidence="3 4">LEGU1</strain>
    </source>
</reference>
<evidence type="ECO:0000256" key="1">
    <source>
        <dbReference type="SAM" id="MobiDB-lite"/>
    </source>
</evidence>
<dbReference type="Proteomes" id="UP000595857">
    <property type="component" value="Chromosome"/>
</dbReference>
<evidence type="ECO:0000259" key="2">
    <source>
        <dbReference type="Pfam" id="PF02120"/>
    </source>
</evidence>
<evidence type="ECO:0000313" key="4">
    <source>
        <dbReference type="Proteomes" id="UP000595857"/>
    </source>
</evidence>
<keyword evidence="3" id="KW-0969">Cilium</keyword>
<accession>A0ABX7CDH7</accession>
<feature type="region of interest" description="Disordered" evidence="1">
    <location>
        <begin position="376"/>
        <end position="397"/>
    </location>
</feature>
<dbReference type="InterPro" id="IPR038610">
    <property type="entry name" value="FliK-like_C_sf"/>
</dbReference>
<gene>
    <name evidence="3" type="ORF">JI748_06590</name>
</gene>
<dbReference type="EMBL" id="CP068046">
    <property type="protein sequence ID" value="QQR40660.1"/>
    <property type="molecule type" value="Genomic_DNA"/>
</dbReference>
<keyword evidence="3" id="KW-0282">Flagellum</keyword>
<organism evidence="3 4">
    <name type="scientific">Devosia rhizoryzae</name>
    <dbReference type="NCBI Taxonomy" id="2774137"/>
    <lineage>
        <taxon>Bacteria</taxon>
        <taxon>Pseudomonadati</taxon>
        <taxon>Pseudomonadota</taxon>
        <taxon>Alphaproteobacteria</taxon>
        <taxon>Hyphomicrobiales</taxon>
        <taxon>Devosiaceae</taxon>
        <taxon>Devosia</taxon>
    </lineage>
</organism>